<dbReference type="Gene3D" id="1.10.10.10">
    <property type="entry name" value="Winged helix-like DNA-binding domain superfamily/Winged helix DNA-binding domain"/>
    <property type="match status" value="1"/>
</dbReference>
<dbReference type="RefSeq" id="WP_182807295.1">
    <property type="nucleotide sequence ID" value="NZ_JACJFM010000002.1"/>
</dbReference>
<proteinExistence type="predicted"/>
<dbReference type="AlphaFoldDB" id="A0A839ILD8"/>
<comment type="caution">
    <text evidence="3">The sequence shown here is derived from an EMBL/GenBank/DDBJ whole genome shotgun (WGS) entry which is preliminary data.</text>
</comment>
<dbReference type="PROSITE" id="PS52050">
    <property type="entry name" value="WYL"/>
    <property type="match status" value="1"/>
</dbReference>
<accession>A0A839ILD8</accession>
<evidence type="ECO:0000259" key="1">
    <source>
        <dbReference type="Pfam" id="PF08279"/>
    </source>
</evidence>
<dbReference type="Pfam" id="PF08279">
    <property type="entry name" value="HTH_11"/>
    <property type="match status" value="1"/>
</dbReference>
<dbReference type="Pfam" id="PF13280">
    <property type="entry name" value="WYL"/>
    <property type="match status" value="1"/>
</dbReference>
<dbReference type="InterPro" id="IPR036388">
    <property type="entry name" value="WH-like_DNA-bd_sf"/>
</dbReference>
<keyword evidence="4" id="KW-1185">Reference proteome</keyword>
<evidence type="ECO:0000259" key="2">
    <source>
        <dbReference type="Pfam" id="PF13280"/>
    </source>
</evidence>
<gene>
    <name evidence="3" type="ORF">H4O21_02725</name>
</gene>
<sequence length="233" mass="26831">MNKAERLFQLTNLLRGRRTAITARTLAEKLNVSERTIYRDIQALELSGIPIEGEAGIGYRIRHNFELPPLMFNRSEIIALLLGSRMVQAWSDKELAGAASRAIEKINAILPDDLKALAEQQTLLVPDYFVNSKQSDISQAVRKAIENKQRIYLTYNRADGEYSERILDPLGMVYWGGKWTLIAWCHLRENYREFRIDRINSASPSDEYFQTSEQHSLDHYISLITYPAETDYS</sequence>
<reference evidence="3 4" key="1">
    <citation type="submission" date="2020-08" db="EMBL/GenBank/DDBJ databases">
        <title>Oceanospirillum sp. nov. isolated from marine sediment.</title>
        <authorList>
            <person name="Ji X."/>
        </authorList>
    </citation>
    <scope>NUCLEOTIDE SEQUENCE [LARGE SCALE GENOMIC DNA]</scope>
    <source>
        <strain evidence="3 4">D5</strain>
    </source>
</reference>
<dbReference type="EMBL" id="JACJFM010000002">
    <property type="protein sequence ID" value="MBB1485524.1"/>
    <property type="molecule type" value="Genomic_DNA"/>
</dbReference>
<dbReference type="InterPro" id="IPR051534">
    <property type="entry name" value="CBASS_pafABC_assoc_protein"/>
</dbReference>
<evidence type="ECO:0000313" key="4">
    <source>
        <dbReference type="Proteomes" id="UP000565262"/>
    </source>
</evidence>
<protein>
    <submittedName>
        <fullName evidence="3">YafY family transcriptional regulator</fullName>
    </submittedName>
</protein>
<dbReference type="SUPFAM" id="SSF46785">
    <property type="entry name" value="Winged helix' DNA-binding domain"/>
    <property type="match status" value="1"/>
</dbReference>
<name>A0A839ILD8_9GAMM</name>
<feature type="domain" description="Helix-turn-helix type 11" evidence="1">
    <location>
        <begin position="6"/>
        <end position="60"/>
    </location>
</feature>
<dbReference type="PANTHER" id="PTHR34580">
    <property type="match status" value="1"/>
</dbReference>
<dbReference type="InterPro" id="IPR026881">
    <property type="entry name" value="WYL_dom"/>
</dbReference>
<organism evidence="3 4">
    <name type="scientific">Oceanospirillum sediminis</name>
    <dbReference type="NCBI Taxonomy" id="2760088"/>
    <lineage>
        <taxon>Bacteria</taxon>
        <taxon>Pseudomonadati</taxon>
        <taxon>Pseudomonadota</taxon>
        <taxon>Gammaproteobacteria</taxon>
        <taxon>Oceanospirillales</taxon>
        <taxon>Oceanospirillaceae</taxon>
        <taxon>Oceanospirillum</taxon>
    </lineage>
</organism>
<dbReference type="Proteomes" id="UP000565262">
    <property type="component" value="Unassembled WGS sequence"/>
</dbReference>
<dbReference type="InterPro" id="IPR013196">
    <property type="entry name" value="HTH_11"/>
</dbReference>
<dbReference type="PANTHER" id="PTHR34580:SF3">
    <property type="entry name" value="PROTEIN PAFB"/>
    <property type="match status" value="1"/>
</dbReference>
<feature type="domain" description="WYL" evidence="2">
    <location>
        <begin position="139"/>
        <end position="202"/>
    </location>
</feature>
<evidence type="ECO:0000313" key="3">
    <source>
        <dbReference type="EMBL" id="MBB1485524.1"/>
    </source>
</evidence>
<dbReference type="InterPro" id="IPR036390">
    <property type="entry name" value="WH_DNA-bd_sf"/>
</dbReference>